<dbReference type="EMBL" id="JADEWF010000041">
    <property type="protein sequence ID" value="MBE9219650.1"/>
    <property type="molecule type" value="Genomic_DNA"/>
</dbReference>
<dbReference type="Proteomes" id="UP000597867">
    <property type="component" value="Unassembled WGS sequence"/>
</dbReference>
<reference evidence="1" key="1">
    <citation type="submission" date="2020-10" db="EMBL/GenBank/DDBJ databases">
        <authorList>
            <person name="Castelo-Branco R."/>
            <person name="Eusebio N."/>
            <person name="Adriana R."/>
            <person name="Vieira A."/>
            <person name="Brugerolle De Fraissinette N."/>
            <person name="Rezende De Castro R."/>
            <person name="Schneider M.P."/>
            <person name="Vasconcelos V."/>
            <person name="Leao P.N."/>
        </authorList>
    </citation>
    <scope>NUCLEOTIDE SEQUENCE</scope>
    <source>
        <strain evidence="1">LEGE 04289</strain>
    </source>
</reference>
<proteinExistence type="predicted"/>
<organism evidence="1 2">
    <name type="scientific">Dolichospermum flos-aquae LEGE 04289</name>
    <dbReference type="NCBI Taxonomy" id="1828708"/>
    <lineage>
        <taxon>Bacteria</taxon>
        <taxon>Bacillati</taxon>
        <taxon>Cyanobacteriota</taxon>
        <taxon>Cyanophyceae</taxon>
        <taxon>Nostocales</taxon>
        <taxon>Aphanizomenonaceae</taxon>
        <taxon>Dolichospermum</taxon>
    </lineage>
</organism>
<accession>A0ACC5Q2W3</accession>
<keyword evidence="2" id="KW-1185">Reference proteome</keyword>
<comment type="caution">
    <text evidence="1">The sequence shown here is derived from an EMBL/GenBank/DDBJ whole genome shotgun (WGS) entry which is preliminary data.</text>
</comment>
<gene>
    <name evidence="1" type="ORF">IQ222_12790</name>
</gene>
<protein>
    <submittedName>
        <fullName evidence="1">Uncharacterized protein</fullName>
    </submittedName>
</protein>
<sequence length="129" mass="15290">MVKILILTSGHICNLPRSQKEAETLANAGYDVTVRGFWSEPELVKRDRLLTANKQWQFIPIVDIQTSNIWQNLFFRGQTRISRELFQHFGIFSPELLGYGVQKMLKVARKRRFYKWLLLLKSRIYLITF</sequence>
<evidence type="ECO:0000313" key="2">
    <source>
        <dbReference type="Proteomes" id="UP000597867"/>
    </source>
</evidence>
<evidence type="ECO:0000313" key="1">
    <source>
        <dbReference type="EMBL" id="MBE9219650.1"/>
    </source>
</evidence>
<name>A0ACC5Q2W3_DOLFA</name>